<name>A0ABT1C7J6_9HYPH</name>
<evidence type="ECO:0000313" key="3">
    <source>
        <dbReference type="Proteomes" id="UP001205906"/>
    </source>
</evidence>
<dbReference type="InterPro" id="IPR010781">
    <property type="entry name" value="DUF1376"/>
</dbReference>
<protein>
    <submittedName>
        <fullName evidence="2">YdaU family protein</fullName>
    </submittedName>
</protein>
<feature type="compositionally biased region" description="Basic and acidic residues" evidence="1">
    <location>
        <begin position="130"/>
        <end position="185"/>
    </location>
</feature>
<feature type="compositionally biased region" description="Low complexity" evidence="1">
    <location>
        <begin position="186"/>
        <end position="199"/>
    </location>
</feature>
<dbReference type="Proteomes" id="UP001205906">
    <property type="component" value="Unassembled WGS sequence"/>
</dbReference>
<gene>
    <name evidence="2" type="ORF">NGM99_12680</name>
</gene>
<sequence>MSAVARNVRAPGAIGSLASDVESKADGRGAGSLDAARAPAPWFRLHAARFLSQTSRLSPVEFTIYVRLLAHMHEDQGPLKEDHRRLATACHIFKTSSFKTALDSLVEQGLVTRSSGGLWADAAQMEEEFRRNRSELGRQKAAKRWEKNKEKQRPDDAEAYREREKSKREMTESERDVLNERHRSSDNSSSMSTGSSSTLDRSRDARPSAASPTTKQKFFREDDEVPIPSIGVCVVLEELGGNRYTVRHMDTGESYQILSAADGSIQFVDEDSEEDYDDVPF</sequence>
<organism evidence="2 3">
    <name type="scientific">Mesorhizobium liriopis</name>
    <dbReference type="NCBI Taxonomy" id="2953882"/>
    <lineage>
        <taxon>Bacteria</taxon>
        <taxon>Pseudomonadati</taxon>
        <taxon>Pseudomonadota</taxon>
        <taxon>Alphaproteobacteria</taxon>
        <taxon>Hyphomicrobiales</taxon>
        <taxon>Phyllobacteriaceae</taxon>
        <taxon>Mesorhizobium</taxon>
    </lineage>
</organism>
<proteinExistence type="predicted"/>
<evidence type="ECO:0000256" key="1">
    <source>
        <dbReference type="SAM" id="MobiDB-lite"/>
    </source>
</evidence>
<reference evidence="2 3" key="1">
    <citation type="submission" date="2022-06" db="EMBL/GenBank/DDBJ databases">
        <title>Mesorhizobium sp. strain RP14 Genome sequencing and assembly.</title>
        <authorList>
            <person name="Kim I."/>
        </authorList>
    </citation>
    <scope>NUCLEOTIDE SEQUENCE [LARGE SCALE GENOMIC DNA]</scope>
    <source>
        <strain evidence="3">RP14(2022)</strain>
    </source>
</reference>
<keyword evidence="3" id="KW-1185">Reference proteome</keyword>
<dbReference type="EMBL" id="JAMXQS010000006">
    <property type="protein sequence ID" value="MCO6050638.1"/>
    <property type="molecule type" value="Genomic_DNA"/>
</dbReference>
<accession>A0ABT1C7J6</accession>
<comment type="caution">
    <text evidence="2">The sequence shown here is derived from an EMBL/GenBank/DDBJ whole genome shotgun (WGS) entry which is preliminary data.</text>
</comment>
<dbReference type="RefSeq" id="WP_252819457.1">
    <property type="nucleotide sequence ID" value="NZ_JAMXQS010000006.1"/>
</dbReference>
<evidence type="ECO:0000313" key="2">
    <source>
        <dbReference type="EMBL" id="MCO6050638.1"/>
    </source>
</evidence>
<feature type="region of interest" description="Disordered" evidence="1">
    <location>
        <begin position="130"/>
        <end position="222"/>
    </location>
</feature>
<dbReference type="Pfam" id="PF07120">
    <property type="entry name" value="DUF1376"/>
    <property type="match status" value="1"/>
</dbReference>